<evidence type="ECO:0000313" key="6">
    <source>
        <dbReference type="Proteomes" id="UP000006727"/>
    </source>
</evidence>
<sequence>MAMRKTKFKQQGPRRALVGRHGLAKTVGVAVQAGVCYPLDTLKSLQQVSANAGDNAGLNIVVDSKKGKGAGTLASGMRSTVGVTGLYGGLGWHVLGRLPALGTQYA</sequence>
<evidence type="ECO:0000256" key="3">
    <source>
        <dbReference type="ARBA" id="ARBA00023136"/>
    </source>
</evidence>
<reference evidence="4 6" key="2">
    <citation type="journal article" date="2018" name="Plant J.">
        <title>The Physcomitrella patens chromosome-scale assembly reveals moss genome structure and evolution.</title>
        <authorList>
            <person name="Lang D."/>
            <person name="Ullrich K.K."/>
            <person name="Murat F."/>
            <person name="Fuchs J."/>
            <person name="Jenkins J."/>
            <person name="Haas F.B."/>
            <person name="Piednoel M."/>
            <person name="Gundlach H."/>
            <person name="Van Bel M."/>
            <person name="Meyberg R."/>
            <person name="Vives C."/>
            <person name="Morata J."/>
            <person name="Symeonidi A."/>
            <person name="Hiss M."/>
            <person name="Muchero W."/>
            <person name="Kamisugi Y."/>
            <person name="Saleh O."/>
            <person name="Blanc G."/>
            <person name="Decker E.L."/>
            <person name="van Gessel N."/>
            <person name="Grimwood J."/>
            <person name="Hayes R.D."/>
            <person name="Graham S.W."/>
            <person name="Gunter L.E."/>
            <person name="McDaniel S.F."/>
            <person name="Hoernstein S.N.W."/>
            <person name="Larsson A."/>
            <person name="Li F.W."/>
            <person name="Perroud P.F."/>
            <person name="Phillips J."/>
            <person name="Ranjan P."/>
            <person name="Rokshar D.S."/>
            <person name="Rothfels C.J."/>
            <person name="Schneider L."/>
            <person name="Shu S."/>
            <person name="Stevenson D.W."/>
            <person name="Thummler F."/>
            <person name="Tillich M."/>
            <person name="Villarreal Aguilar J.C."/>
            <person name="Widiez T."/>
            <person name="Wong G.K."/>
            <person name="Wymore A."/>
            <person name="Zhang Y."/>
            <person name="Zimmer A.D."/>
            <person name="Quatrano R.S."/>
            <person name="Mayer K.F.X."/>
            <person name="Goodstein D."/>
            <person name="Casacuberta J.M."/>
            <person name="Vandepoele K."/>
            <person name="Reski R."/>
            <person name="Cuming A.C."/>
            <person name="Tuskan G.A."/>
            <person name="Maumus F."/>
            <person name="Salse J."/>
            <person name="Schmutz J."/>
            <person name="Rensing S.A."/>
        </authorList>
    </citation>
    <scope>NUCLEOTIDE SEQUENCE [LARGE SCALE GENOMIC DNA]</scope>
    <source>
        <strain evidence="5 6">cv. Gransden 2004</strain>
    </source>
</reference>
<reference evidence="5" key="3">
    <citation type="submission" date="2020-12" db="UniProtKB">
        <authorList>
            <consortium name="EnsemblPlants"/>
        </authorList>
    </citation>
    <scope>IDENTIFICATION</scope>
</reference>
<dbReference type="Gramene" id="Pp3c18_6530V3.1">
    <property type="protein sequence ID" value="Pp3c18_6530V3.1"/>
    <property type="gene ID" value="Pp3c18_6530"/>
</dbReference>
<reference evidence="4 6" key="1">
    <citation type="journal article" date="2008" name="Science">
        <title>The Physcomitrella genome reveals evolutionary insights into the conquest of land by plants.</title>
        <authorList>
            <person name="Rensing S."/>
            <person name="Lang D."/>
            <person name="Zimmer A."/>
            <person name="Terry A."/>
            <person name="Salamov A."/>
            <person name="Shapiro H."/>
            <person name="Nishiyama T."/>
            <person name="Perroud P.-F."/>
            <person name="Lindquist E."/>
            <person name="Kamisugi Y."/>
            <person name="Tanahashi T."/>
            <person name="Sakakibara K."/>
            <person name="Fujita T."/>
            <person name="Oishi K."/>
            <person name="Shin-I T."/>
            <person name="Kuroki Y."/>
            <person name="Toyoda A."/>
            <person name="Suzuki Y."/>
            <person name="Hashimoto A."/>
            <person name="Yamaguchi K."/>
            <person name="Sugano A."/>
            <person name="Kohara Y."/>
            <person name="Fujiyama A."/>
            <person name="Anterola A."/>
            <person name="Aoki S."/>
            <person name="Ashton N."/>
            <person name="Barbazuk W.B."/>
            <person name="Barker E."/>
            <person name="Bennetzen J."/>
            <person name="Bezanilla M."/>
            <person name="Blankenship R."/>
            <person name="Cho S.H."/>
            <person name="Dutcher S."/>
            <person name="Estelle M."/>
            <person name="Fawcett J.A."/>
            <person name="Gundlach H."/>
            <person name="Hanada K."/>
            <person name="Heyl A."/>
            <person name="Hicks K.A."/>
            <person name="Hugh J."/>
            <person name="Lohr M."/>
            <person name="Mayer K."/>
            <person name="Melkozernov A."/>
            <person name="Murata T."/>
            <person name="Nelson D."/>
            <person name="Pils B."/>
            <person name="Prigge M."/>
            <person name="Reiss B."/>
            <person name="Renner T."/>
            <person name="Rombauts S."/>
            <person name="Rushton P."/>
            <person name="Sanderfoot A."/>
            <person name="Schween G."/>
            <person name="Shiu S.-H."/>
            <person name="Stueber K."/>
            <person name="Theodoulou F.L."/>
            <person name="Tu H."/>
            <person name="Van de Peer Y."/>
            <person name="Verrier P.J."/>
            <person name="Waters E."/>
            <person name="Wood A."/>
            <person name="Yang L."/>
            <person name="Cove D."/>
            <person name="Cuming A."/>
            <person name="Hasebe M."/>
            <person name="Lucas S."/>
            <person name="Mishler D.B."/>
            <person name="Reski R."/>
            <person name="Grigoriev I."/>
            <person name="Quatrano R.S."/>
            <person name="Boore J.L."/>
        </authorList>
    </citation>
    <scope>NUCLEOTIDE SEQUENCE [LARGE SCALE GENOMIC DNA]</scope>
    <source>
        <strain evidence="5 6">cv. Gransden 2004</strain>
    </source>
</reference>
<keyword evidence="2" id="KW-0812">Transmembrane</keyword>
<dbReference type="InterPro" id="IPR023395">
    <property type="entry name" value="MCP_dom_sf"/>
</dbReference>
<dbReference type="PaxDb" id="3218-PP1S185_84V6.1"/>
<dbReference type="AlphaFoldDB" id="A0A2K1J048"/>
<organism evidence="4">
    <name type="scientific">Physcomitrium patens</name>
    <name type="common">Spreading-leaved earth moss</name>
    <name type="synonym">Physcomitrella patens</name>
    <dbReference type="NCBI Taxonomy" id="3218"/>
    <lineage>
        <taxon>Eukaryota</taxon>
        <taxon>Viridiplantae</taxon>
        <taxon>Streptophyta</taxon>
        <taxon>Embryophyta</taxon>
        <taxon>Bryophyta</taxon>
        <taxon>Bryophytina</taxon>
        <taxon>Bryopsida</taxon>
        <taxon>Funariidae</taxon>
        <taxon>Funariales</taxon>
        <taxon>Funariaceae</taxon>
        <taxon>Physcomitrium</taxon>
    </lineage>
</organism>
<keyword evidence="3" id="KW-0472">Membrane</keyword>
<protein>
    <submittedName>
        <fullName evidence="4 5">Uncharacterized protein</fullName>
    </submittedName>
</protein>
<dbReference type="GO" id="GO:0016020">
    <property type="term" value="C:membrane"/>
    <property type="evidence" value="ECO:0007669"/>
    <property type="project" value="UniProtKB-SubCell"/>
</dbReference>
<dbReference type="EnsemblPlants" id="Pp3c18_6530V3.1">
    <property type="protein sequence ID" value="Pp3c18_6530V3.1"/>
    <property type="gene ID" value="Pp3c18_6530"/>
</dbReference>
<evidence type="ECO:0000313" key="5">
    <source>
        <dbReference type="EnsemblPlants" id="Pp3c18_6530V3.1"/>
    </source>
</evidence>
<dbReference type="EMBL" id="ABEU02000018">
    <property type="protein sequence ID" value="PNR34907.1"/>
    <property type="molecule type" value="Genomic_DNA"/>
</dbReference>
<dbReference type="Pfam" id="PF00153">
    <property type="entry name" value="Mito_carr"/>
    <property type="match status" value="1"/>
</dbReference>
<dbReference type="InterPro" id="IPR018108">
    <property type="entry name" value="MCP_transmembrane"/>
</dbReference>
<name>A0A2K1J048_PHYPA</name>
<evidence type="ECO:0000313" key="4">
    <source>
        <dbReference type="EMBL" id="PNR34907.1"/>
    </source>
</evidence>
<dbReference type="Proteomes" id="UP000006727">
    <property type="component" value="Chromosome 18"/>
</dbReference>
<comment type="subcellular location">
    <subcellularLocation>
        <location evidence="1">Membrane</location>
        <topology evidence="1">Multi-pass membrane protein</topology>
    </subcellularLocation>
</comment>
<keyword evidence="6" id="KW-1185">Reference proteome</keyword>
<evidence type="ECO:0000256" key="2">
    <source>
        <dbReference type="ARBA" id="ARBA00022692"/>
    </source>
</evidence>
<gene>
    <name evidence="4" type="ORF">PHYPA_022805</name>
</gene>
<dbReference type="InParanoid" id="A0A2K1J048"/>
<dbReference type="SUPFAM" id="SSF103506">
    <property type="entry name" value="Mitochondrial carrier"/>
    <property type="match status" value="1"/>
</dbReference>
<proteinExistence type="predicted"/>
<dbReference type="Gramene" id="Pp3c18_6530V3.2">
    <property type="protein sequence ID" value="Pp3c18_6530V3.2"/>
    <property type="gene ID" value="Pp3c18_6530"/>
</dbReference>
<dbReference type="EnsemblPlants" id="Pp3c18_6530V3.2">
    <property type="protein sequence ID" value="Pp3c18_6530V3.2"/>
    <property type="gene ID" value="Pp3c18_6530"/>
</dbReference>
<evidence type="ECO:0000256" key="1">
    <source>
        <dbReference type="ARBA" id="ARBA00004141"/>
    </source>
</evidence>
<accession>A0A2K1J048</accession>
<dbReference type="Gene3D" id="1.50.40.10">
    <property type="entry name" value="Mitochondrial carrier domain"/>
    <property type="match status" value="1"/>
</dbReference>